<dbReference type="SMART" id="SM00267">
    <property type="entry name" value="GGDEF"/>
    <property type="match status" value="1"/>
</dbReference>
<dbReference type="Pfam" id="PF00989">
    <property type="entry name" value="PAS"/>
    <property type="match status" value="2"/>
</dbReference>
<dbReference type="STRING" id="195913.SAMN04488004_13620"/>
<evidence type="ECO:0000259" key="1">
    <source>
        <dbReference type="PROSITE" id="PS50112"/>
    </source>
</evidence>
<evidence type="ECO:0000259" key="3">
    <source>
        <dbReference type="PROSITE" id="PS50883"/>
    </source>
</evidence>
<evidence type="ECO:0000259" key="4">
    <source>
        <dbReference type="PROSITE" id="PS50887"/>
    </source>
</evidence>
<dbReference type="NCBIfam" id="TIGR00229">
    <property type="entry name" value="sensory_box"/>
    <property type="match status" value="2"/>
</dbReference>
<dbReference type="Gene3D" id="3.30.70.270">
    <property type="match status" value="1"/>
</dbReference>
<dbReference type="SMART" id="SM00086">
    <property type="entry name" value="PAC"/>
    <property type="match status" value="5"/>
</dbReference>
<gene>
    <name evidence="5" type="ORF">SAMN04488004_13620</name>
</gene>
<dbReference type="PROSITE" id="PS50112">
    <property type="entry name" value="PAS"/>
    <property type="match status" value="2"/>
</dbReference>
<dbReference type="PANTHER" id="PTHR44757:SF4">
    <property type="entry name" value="DIGUANYLATE CYCLASE DGCE-RELATED"/>
    <property type="match status" value="1"/>
</dbReference>
<sequence>MDQSHQRAATTRPDLDQAMSCGLPNTFPSAVFIADAQGMIAYASDAFIAQLGASRTDVLGKTLFDFLVATPDSPAAAALLGDHSVVDMPADLQRRDGSTCSVLLCADHWRDPDGQQYRLIQVTDQTAINQAQKDLTLAKLQLECCLESSKAGTWEWNVQTNEIRIDDRWAASLGYSVKDLEPLSRDTLLHLAHPDDIHLLCLGHDHQALNDKASADVEVRMRHRDGHDVWVRHRGHVISRTPDQKPEWLFGTHILIDHEKKAHQALQARYSILERVSNLSGVGAWEVDIKTQQVFWSQETKRIHGVSERYEPTIEEGINFYAPEARPIISAAVENGMTTGQSWDLELPFIRKSGQRIWVRAFGAVEFKDGEPDRIIGAFQEITEKVHDRNELIAAKEWTAYAAAKGRVGLWSLDTVLGELNWDSQMTSHFGFAPGSEPKTVSDWLKSLSIDSRRQLKVAVRNSMFSGTDLDLELTLQTSSGQHKVLKVVGAPHLDQEDTVDRLQGACFDLTEHRQMMARLEEQASKLSVTLSSIGDGVITADDMGRVTWMNPEAEKITGRTAQEVEGMQSVDLLRIVDEKTRDPIPCPIEDCLKQRSVVILAPNAVLLRPDDTEIAIDDSVAPLLDSEDRIIGAVMVFRDSSTQRGLSRDIAFRANHDSLTGLLNREAFLRQLEACLADPVKQNGSYLFFIDLDHFKRINDSIGHEAGDAVLACIADVLRESVDETAAVSRLGGDEFSILLRAKTQERAEAIGKDICRRATEGSCLKRSMDISINTGTSIGIVSLANQHVTAAEALKMADIAAYAAKNNGRGQICVWSDLDSNMQAMSRQTSLINLIEDATRDGSWIVQEQCIQRVDAIGDSNTFAELLIRLPDGNGGMIAPSDFLPAAERYGLMQEIDLWMCNHALDRIAATLQTGAAKLYSVNISASSVSSGRFRRSVLDLLGAAPEQVRKLLCFEVTETAILTNYDGCRQFLANLRTLGASVAIDDFGAGSTSFRHFQHLPADYLKIDGSFIQNMNNPIEAASIQCFLRMAEVANFQTIAEHVEDEGQIAALAALKVDFLQGFALGRPE</sequence>
<dbReference type="NCBIfam" id="TIGR00254">
    <property type="entry name" value="GGDEF"/>
    <property type="match status" value="1"/>
</dbReference>
<dbReference type="CDD" id="cd01949">
    <property type="entry name" value="GGDEF"/>
    <property type="match status" value="1"/>
</dbReference>
<dbReference type="InterPro" id="IPR000160">
    <property type="entry name" value="GGDEF_dom"/>
</dbReference>
<dbReference type="InterPro" id="IPR000014">
    <property type="entry name" value="PAS"/>
</dbReference>
<dbReference type="SUPFAM" id="SSF141868">
    <property type="entry name" value="EAL domain-like"/>
    <property type="match status" value="1"/>
</dbReference>
<dbReference type="InterPro" id="IPR000700">
    <property type="entry name" value="PAS-assoc_C"/>
</dbReference>
<dbReference type="InterPro" id="IPR035965">
    <property type="entry name" value="PAS-like_dom_sf"/>
</dbReference>
<organism evidence="5 6">
    <name type="scientific">Loktanella salsilacus</name>
    <dbReference type="NCBI Taxonomy" id="195913"/>
    <lineage>
        <taxon>Bacteria</taxon>
        <taxon>Pseudomonadati</taxon>
        <taxon>Pseudomonadota</taxon>
        <taxon>Alphaproteobacteria</taxon>
        <taxon>Rhodobacterales</taxon>
        <taxon>Roseobacteraceae</taxon>
        <taxon>Loktanella</taxon>
    </lineage>
</organism>
<feature type="domain" description="PAC" evidence="2">
    <location>
        <begin position="343"/>
        <end position="394"/>
    </location>
</feature>
<dbReference type="PROSITE" id="PS50883">
    <property type="entry name" value="EAL"/>
    <property type="match status" value="1"/>
</dbReference>
<dbReference type="InterPro" id="IPR001610">
    <property type="entry name" value="PAC"/>
</dbReference>
<dbReference type="SUPFAM" id="SSF55073">
    <property type="entry name" value="Nucleotide cyclase"/>
    <property type="match status" value="1"/>
</dbReference>
<dbReference type="SMART" id="SM00091">
    <property type="entry name" value="PAS"/>
    <property type="match status" value="4"/>
</dbReference>
<dbReference type="InterPro" id="IPR013767">
    <property type="entry name" value="PAS_fold"/>
</dbReference>
<name>A0A1I4JFR4_9RHOB</name>
<dbReference type="Pfam" id="PF00563">
    <property type="entry name" value="EAL"/>
    <property type="match status" value="1"/>
</dbReference>
<keyword evidence="6" id="KW-1185">Reference proteome</keyword>
<dbReference type="InterPro" id="IPR043128">
    <property type="entry name" value="Rev_trsase/Diguanyl_cyclase"/>
</dbReference>
<dbReference type="Proteomes" id="UP000199550">
    <property type="component" value="Unassembled WGS sequence"/>
</dbReference>
<feature type="domain" description="EAL" evidence="3">
    <location>
        <begin position="830"/>
        <end position="1072"/>
    </location>
</feature>
<dbReference type="SUPFAM" id="SSF55785">
    <property type="entry name" value="PYP-like sensor domain (PAS domain)"/>
    <property type="match status" value="5"/>
</dbReference>
<evidence type="ECO:0000259" key="2">
    <source>
        <dbReference type="PROSITE" id="PS50113"/>
    </source>
</evidence>
<dbReference type="PROSITE" id="PS50113">
    <property type="entry name" value="PAC"/>
    <property type="match status" value="2"/>
</dbReference>
<evidence type="ECO:0000313" key="5">
    <source>
        <dbReference type="EMBL" id="SFL65043.1"/>
    </source>
</evidence>
<dbReference type="Gene3D" id="3.20.20.450">
    <property type="entry name" value="EAL domain"/>
    <property type="match status" value="1"/>
</dbReference>
<dbReference type="PANTHER" id="PTHR44757">
    <property type="entry name" value="DIGUANYLATE CYCLASE DGCP"/>
    <property type="match status" value="1"/>
</dbReference>
<dbReference type="Pfam" id="PF00990">
    <property type="entry name" value="GGDEF"/>
    <property type="match status" value="1"/>
</dbReference>
<proteinExistence type="predicted"/>
<dbReference type="InterPro" id="IPR013655">
    <property type="entry name" value="PAS_fold_3"/>
</dbReference>
<feature type="domain" description="PAS" evidence="1">
    <location>
        <begin position="11"/>
        <end position="67"/>
    </location>
</feature>
<dbReference type="InterPro" id="IPR029787">
    <property type="entry name" value="Nucleotide_cyclase"/>
</dbReference>
<dbReference type="CDD" id="cd00130">
    <property type="entry name" value="PAS"/>
    <property type="match status" value="3"/>
</dbReference>
<evidence type="ECO:0000313" key="6">
    <source>
        <dbReference type="Proteomes" id="UP000199550"/>
    </source>
</evidence>
<dbReference type="CDD" id="cd01948">
    <property type="entry name" value="EAL"/>
    <property type="match status" value="1"/>
</dbReference>
<dbReference type="Gene3D" id="3.30.450.20">
    <property type="entry name" value="PAS domain"/>
    <property type="match status" value="5"/>
</dbReference>
<dbReference type="InterPro" id="IPR001633">
    <property type="entry name" value="EAL_dom"/>
</dbReference>
<accession>A0A1I4JFR4</accession>
<feature type="domain" description="PAC" evidence="2">
    <location>
        <begin position="470"/>
        <end position="522"/>
    </location>
</feature>
<dbReference type="SMART" id="SM00052">
    <property type="entry name" value="EAL"/>
    <property type="match status" value="1"/>
</dbReference>
<dbReference type="EMBL" id="FOTF01000036">
    <property type="protein sequence ID" value="SFL65043.1"/>
    <property type="molecule type" value="Genomic_DNA"/>
</dbReference>
<dbReference type="RefSeq" id="WP_090191833.1">
    <property type="nucleotide sequence ID" value="NZ_FOTF01000036.1"/>
</dbReference>
<dbReference type="InterPro" id="IPR035919">
    <property type="entry name" value="EAL_sf"/>
</dbReference>
<dbReference type="InterPro" id="IPR052155">
    <property type="entry name" value="Biofilm_reg_signaling"/>
</dbReference>
<dbReference type="OrthoDB" id="9814202at2"/>
<protein>
    <submittedName>
        <fullName evidence="5">PAS domain S-box-containing protein/diguanylate cyclase (GGDEF) domain-containing protein</fullName>
    </submittedName>
</protein>
<dbReference type="PROSITE" id="PS50887">
    <property type="entry name" value="GGDEF"/>
    <property type="match status" value="1"/>
</dbReference>
<feature type="domain" description="GGDEF" evidence="4">
    <location>
        <begin position="684"/>
        <end position="819"/>
    </location>
</feature>
<dbReference type="Pfam" id="PF08447">
    <property type="entry name" value="PAS_3"/>
    <property type="match status" value="2"/>
</dbReference>
<dbReference type="AlphaFoldDB" id="A0A1I4JFR4"/>
<feature type="domain" description="PAS" evidence="1">
    <location>
        <begin position="523"/>
        <end position="596"/>
    </location>
</feature>
<reference evidence="6" key="1">
    <citation type="submission" date="2016-10" db="EMBL/GenBank/DDBJ databases">
        <authorList>
            <person name="Varghese N."/>
            <person name="Submissions S."/>
        </authorList>
    </citation>
    <scope>NUCLEOTIDE SEQUENCE [LARGE SCALE GENOMIC DNA]</scope>
    <source>
        <strain evidence="6">DSM 16199</strain>
    </source>
</reference>
<dbReference type="GO" id="GO:0006355">
    <property type="term" value="P:regulation of DNA-templated transcription"/>
    <property type="evidence" value="ECO:0007669"/>
    <property type="project" value="InterPro"/>
</dbReference>